<dbReference type="HOGENOM" id="CLU_3420833_0_0_0"/>
<name>A4A2P4_9BACT</name>
<dbReference type="STRING" id="314230.DSM3645_06344"/>
<reference evidence="1 2" key="1">
    <citation type="submission" date="2006-02" db="EMBL/GenBank/DDBJ databases">
        <authorList>
            <person name="Amann R."/>
            <person name="Ferriera S."/>
            <person name="Johnson J."/>
            <person name="Kravitz S."/>
            <person name="Halpern A."/>
            <person name="Remington K."/>
            <person name="Beeson K."/>
            <person name="Tran B."/>
            <person name="Rogers Y.-H."/>
            <person name="Friedman R."/>
            <person name="Venter J.C."/>
        </authorList>
    </citation>
    <scope>NUCLEOTIDE SEQUENCE [LARGE SCALE GENOMIC DNA]</scope>
    <source>
        <strain evidence="1 2">DSM 3645</strain>
    </source>
</reference>
<evidence type="ECO:0000313" key="2">
    <source>
        <dbReference type="Proteomes" id="UP000004358"/>
    </source>
</evidence>
<gene>
    <name evidence="1" type="ORF">DSM3645_06344</name>
</gene>
<sequence>MKKVPAGGGMPLGVLRLEWKQKKL</sequence>
<dbReference type="AlphaFoldDB" id="A4A2P4"/>
<evidence type="ECO:0000313" key="1">
    <source>
        <dbReference type="EMBL" id="EAQ76968.1"/>
    </source>
</evidence>
<dbReference type="Proteomes" id="UP000004358">
    <property type="component" value="Unassembled WGS sequence"/>
</dbReference>
<protein>
    <submittedName>
        <fullName evidence="1">Uncharacterized protein</fullName>
    </submittedName>
</protein>
<dbReference type="EMBL" id="AANZ01000048">
    <property type="protein sequence ID" value="EAQ76968.1"/>
    <property type="molecule type" value="Genomic_DNA"/>
</dbReference>
<accession>A4A2P4</accession>
<proteinExistence type="predicted"/>
<organism evidence="1 2">
    <name type="scientific">Blastopirellula marina DSM 3645</name>
    <dbReference type="NCBI Taxonomy" id="314230"/>
    <lineage>
        <taxon>Bacteria</taxon>
        <taxon>Pseudomonadati</taxon>
        <taxon>Planctomycetota</taxon>
        <taxon>Planctomycetia</taxon>
        <taxon>Pirellulales</taxon>
        <taxon>Pirellulaceae</taxon>
        <taxon>Blastopirellula</taxon>
    </lineage>
</organism>
<comment type="caution">
    <text evidence="1">The sequence shown here is derived from an EMBL/GenBank/DDBJ whole genome shotgun (WGS) entry which is preliminary data.</text>
</comment>